<keyword evidence="5" id="KW-0040">ANK repeat</keyword>
<dbReference type="Pfam" id="PF00909">
    <property type="entry name" value="Ammonium_transp"/>
    <property type="match status" value="1"/>
</dbReference>
<dbReference type="Gene3D" id="1.10.3430.10">
    <property type="entry name" value="Ammonium transporter AmtB like domains"/>
    <property type="match status" value="1"/>
</dbReference>
<dbReference type="GO" id="GO:0016020">
    <property type="term" value="C:membrane"/>
    <property type="evidence" value="ECO:0007669"/>
    <property type="project" value="UniProtKB-SubCell"/>
</dbReference>
<evidence type="ECO:0000256" key="1">
    <source>
        <dbReference type="ARBA" id="ARBA00004141"/>
    </source>
</evidence>
<keyword evidence="9" id="KW-1185">Reference proteome</keyword>
<protein>
    <recommendedName>
        <fullName evidence="7">Ammonium transporter AmtB-like domain-containing protein</fullName>
    </recommendedName>
</protein>
<feature type="domain" description="Ammonium transporter AmtB-like" evidence="7">
    <location>
        <begin position="2"/>
        <end position="83"/>
    </location>
</feature>
<dbReference type="InterPro" id="IPR002110">
    <property type="entry name" value="Ankyrin_rpt"/>
</dbReference>
<dbReference type="SUPFAM" id="SSF48403">
    <property type="entry name" value="Ankyrin repeat"/>
    <property type="match status" value="1"/>
</dbReference>
<evidence type="ECO:0000313" key="8">
    <source>
        <dbReference type="EMBL" id="ETO28974.1"/>
    </source>
</evidence>
<dbReference type="AlphaFoldDB" id="X6NTA5"/>
<keyword evidence="3 6" id="KW-1133">Transmembrane helix</keyword>
<keyword evidence="4 6" id="KW-0472">Membrane</keyword>
<evidence type="ECO:0000256" key="5">
    <source>
        <dbReference type="PROSITE-ProRule" id="PRU00023"/>
    </source>
</evidence>
<dbReference type="InterPro" id="IPR029020">
    <property type="entry name" value="Ammonium/urea_transptr"/>
</dbReference>
<gene>
    <name evidence="8" type="ORF">RFI_08152</name>
</gene>
<evidence type="ECO:0000259" key="7">
    <source>
        <dbReference type="Pfam" id="PF00909"/>
    </source>
</evidence>
<dbReference type="Proteomes" id="UP000023152">
    <property type="component" value="Unassembled WGS sequence"/>
</dbReference>
<evidence type="ECO:0000256" key="6">
    <source>
        <dbReference type="SAM" id="Phobius"/>
    </source>
</evidence>
<dbReference type="PROSITE" id="PS50297">
    <property type="entry name" value="ANK_REP_REGION"/>
    <property type="match status" value="1"/>
</dbReference>
<accession>X6NTA5</accession>
<comment type="caution">
    <text evidence="8">The sequence shown here is derived from an EMBL/GenBank/DDBJ whole genome shotgun (WGS) entry which is preliminary data.</text>
</comment>
<feature type="repeat" description="ANK" evidence="5">
    <location>
        <begin position="139"/>
        <end position="171"/>
    </location>
</feature>
<dbReference type="OrthoDB" id="194358at2759"/>
<dbReference type="InterPro" id="IPR024041">
    <property type="entry name" value="NH4_transpt_AmtB-like_dom"/>
</dbReference>
<comment type="subcellular location">
    <subcellularLocation>
        <location evidence="1">Membrane</location>
        <topology evidence="1">Multi-pass membrane protein</topology>
    </subcellularLocation>
</comment>
<dbReference type="Pfam" id="PF00023">
    <property type="entry name" value="Ank"/>
    <property type="match status" value="1"/>
</dbReference>
<proteinExistence type="predicted"/>
<reference evidence="8 9" key="1">
    <citation type="journal article" date="2013" name="Curr. Biol.">
        <title>The Genome of the Foraminiferan Reticulomyxa filosa.</title>
        <authorList>
            <person name="Glockner G."/>
            <person name="Hulsmann N."/>
            <person name="Schleicher M."/>
            <person name="Noegel A.A."/>
            <person name="Eichinger L."/>
            <person name="Gallinger C."/>
            <person name="Pawlowski J."/>
            <person name="Sierra R."/>
            <person name="Euteneuer U."/>
            <person name="Pillet L."/>
            <person name="Moustafa A."/>
            <person name="Platzer M."/>
            <person name="Groth M."/>
            <person name="Szafranski K."/>
            <person name="Schliwa M."/>
        </authorList>
    </citation>
    <scope>NUCLEOTIDE SEQUENCE [LARGE SCALE GENOMIC DNA]</scope>
</reference>
<dbReference type="PROSITE" id="PS50088">
    <property type="entry name" value="ANK_REPEAT"/>
    <property type="match status" value="1"/>
</dbReference>
<feature type="transmembrane region" description="Helical" evidence="6">
    <location>
        <begin position="31"/>
        <end position="53"/>
    </location>
</feature>
<evidence type="ECO:0000313" key="9">
    <source>
        <dbReference type="Proteomes" id="UP000023152"/>
    </source>
</evidence>
<dbReference type="GO" id="GO:0008519">
    <property type="term" value="F:ammonium channel activity"/>
    <property type="evidence" value="ECO:0007669"/>
    <property type="project" value="InterPro"/>
</dbReference>
<keyword evidence="2 6" id="KW-0812">Transmembrane</keyword>
<dbReference type="EMBL" id="ASPP01006339">
    <property type="protein sequence ID" value="ETO28974.1"/>
    <property type="molecule type" value="Genomic_DNA"/>
</dbReference>
<evidence type="ECO:0000256" key="2">
    <source>
        <dbReference type="ARBA" id="ARBA00022692"/>
    </source>
</evidence>
<dbReference type="SMART" id="SM00248">
    <property type="entry name" value="ANK"/>
    <property type="match status" value="1"/>
</dbReference>
<dbReference type="InterPro" id="IPR036770">
    <property type="entry name" value="Ankyrin_rpt-contain_sf"/>
</dbReference>
<evidence type="ECO:0000256" key="4">
    <source>
        <dbReference type="ARBA" id="ARBA00023136"/>
    </source>
</evidence>
<dbReference type="Gene3D" id="1.25.40.20">
    <property type="entry name" value="Ankyrin repeat-containing domain"/>
    <property type="match status" value="1"/>
</dbReference>
<organism evidence="8 9">
    <name type="scientific">Reticulomyxa filosa</name>
    <dbReference type="NCBI Taxonomy" id="46433"/>
    <lineage>
        <taxon>Eukaryota</taxon>
        <taxon>Sar</taxon>
        <taxon>Rhizaria</taxon>
        <taxon>Retaria</taxon>
        <taxon>Foraminifera</taxon>
        <taxon>Monothalamids</taxon>
        <taxon>Reticulomyxidae</taxon>
        <taxon>Reticulomyxa</taxon>
    </lineage>
</organism>
<evidence type="ECO:0000256" key="3">
    <source>
        <dbReference type="ARBA" id="ARBA00022989"/>
    </source>
</evidence>
<name>X6NTA5_RETFI</name>
<sequence length="171" mass="19282">MLVGLLADANLTGAKGNGIVFGWDMASLKFFGVQVLGTVVGMLWSGVWTYILFRTMRKFVNIDINAETELEGLDRKQIGEKSYRFAEMSRHHVLTFELCSACKIGDFREVLRIEKKKQPQNSRIIATSRNATVNMLDYDDRTALHISCCYNQIDVAELLLKCGALVDVVDR</sequence>